<proteinExistence type="inferred from homology"/>
<evidence type="ECO:0000313" key="5">
    <source>
        <dbReference type="Proteomes" id="UP001549143"/>
    </source>
</evidence>
<dbReference type="PIRSF" id="PIRSF003107">
    <property type="entry name" value="PhoU"/>
    <property type="match status" value="1"/>
</dbReference>
<reference evidence="4 5" key="1">
    <citation type="submission" date="2024-06" db="EMBL/GenBank/DDBJ databases">
        <title>Genomic Encyclopedia of Type Strains, Phase IV (KMG-IV): sequencing the most valuable type-strain genomes for metagenomic binning, comparative biology and taxonomic classification.</title>
        <authorList>
            <person name="Goeker M."/>
        </authorList>
    </citation>
    <scope>NUCLEOTIDE SEQUENCE [LARGE SCALE GENOMIC DNA]</scope>
    <source>
        <strain evidence="4 5">DSM 19730</strain>
    </source>
</reference>
<keyword evidence="2" id="KW-0592">Phosphate transport</keyword>
<dbReference type="InterPro" id="IPR028366">
    <property type="entry name" value="PhoU"/>
</dbReference>
<keyword evidence="2" id="KW-0813">Transport</keyword>
<accession>A0ABV2KM96</accession>
<evidence type="ECO:0000259" key="3">
    <source>
        <dbReference type="Pfam" id="PF01895"/>
    </source>
</evidence>
<comment type="similarity">
    <text evidence="1 2">Belongs to the PhoU family.</text>
</comment>
<dbReference type="EMBL" id="JBEPMN010000009">
    <property type="protein sequence ID" value="MET3662205.1"/>
    <property type="molecule type" value="Genomic_DNA"/>
</dbReference>
<feature type="domain" description="PhoU" evidence="3">
    <location>
        <begin position="22"/>
        <end position="109"/>
    </location>
</feature>
<dbReference type="SUPFAM" id="SSF109755">
    <property type="entry name" value="PhoU-like"/>
    <property type="match status" value="1"/>
</dbReference>
<dbReference type="Proteomes" id="UP001549143">
    <property type="component" value="Unassembled WGS sequence"/>
</dbReference>
<gene>
    <name evidence="4" type="ORF">ABID44_002539</name>
</gene>
<evidence type="ECO:0000256" key="2">
    <source>
        <dbReference type="PIRNR" id="PIRNR003107"/>
    </source>
</evidence>
<dbReference type="PANTHER" id="PTHR42930">
    <property type="entry name" value="PHOSPHATE-SPECIFIC TRANSPORT SYSTEM ACCESSORY PROTEIN PHOU"/>
    <property type="match status" value="1"/>
</dbReference>
<dbReference type="PANTHER" id="PTHR42930:SF3">
    <property type="entry name" value="PHOSPHATE-SPECIFIC TRANSPORT SYSTEM ACCESSORY PROTEIN PHOU"/>
    <property type="match status" value="1"/>
</dbReference>
<name>A0ABV2KM96_9HYPH</name>
<keyword evidence="2" id="KW-0963">Cytoplasm</keyword>
<evidence type="ECO:0000256" key="1">
    <source>
        <dbReference type="ARBA" id="ARBA00008107"/>
    </source>
</evidence>
<dbReference type="InterPro" id="IPR038078">
    <property type="entry name" value="PhoU-like_sf"/>
</dbReference>
<evidence type="ECO:0000313" key="4">
    <source>
        <dbReference type="EMBL" id="MET3662205.1"/>
    </source>
</evidence>
<dbReference type="RefSeq" id="WP_354152063.1">
    <property type="nucleotide sequence ID" value="NZ_JBEPMN010000009.1"/>
</dbReference>
<dbReference type="NCBIfam" id="TIGR02135">
    <property type="entry name" value="phoU_full"/>
    <property type="match status" value="1"/>
</dbReference>
<comment type="caution">
    <text evidence="4">The sequence shown here is derived from an EMBL/GenBank/DDBJ whole genome shotgun (WGS) entry which is preliminary data.</text>
</comment>
<dbReference type="Gene3D" id="1.20.58.220">
    <property type="entry name" value="Phosphate transport system protein phou homolog 2, domain 2"/>
    <property type="match status" value="1"/>
</dbReference>
<feature type="domain" description="PhoU" evidence="3">
    <location>
        <begin position="128"/>
        <end position="210"/>
    </location>
</feature>
<comment type="subunit">
    <text evidence="2">Homodimer.</text>
</comment>
<protein>
    <recommendedName>
        <fullName evidence="2">Phosphate-specific transport system accessory protein PhoU</fullName>
    </recommendedName>
</protein>
<dbReference type="Pfam" id="PF01895">
    <property type="entry name" value="PhoU"/>
    <property type="match status" value="2"/>
</dbReference>
<dbReference type="InterPro" id="IPR026022">
    <property type="entry name" value="PhoU_dom"/>
</dbReference>
<comment type="subcellular location">
    <subcellularLocation>
        <location evidence="2">Cytoplasm</location>
    </subcellularLocation>
</comment>
<organism evidence="4 5">
    <name type="scientific">Aquamicrobium ahrensii</name>
    <dbReference type="NCBI Taxonomy" id="469551"/>
    <lineage>
        <taxon>Bacteria</taxon>
        <taxon>Pseudomonadati</taxon>
        <taxon>Pseudomonadota</taxon>
        <taxon>Alphaproteobacteria</taxon>
        <taxon>Hyphomicrobiales</taxon>
        <taxon>Phyllobacteriaceae</taxon>
        <taxon>Aquamicrobium</taxon>
    </lineage>
</organism>
<sequence length="238" mass="26617">MQSLHIVSAYDEELKYLSRRIAAMGGHAERMVEQSILALVNADPDLARKVVEDDAILDQGQREVDDKAILLIGRRQPMATDLREVIGVIRISADLERVGDLAKNVAKRVASVGDSSMQPASLYRGLEALSDLALTQLKEVLDVYASRSVETIGFVRDRDDQIDAMYTSLFRELLTYMMEDPRNISPCTHLLFCAKNIERIGDHATNIAETIYFIVTGEQMPVERPKGDKTDRIVIPAK</sequence>
<comment type="function">
    <text evidence="2">Plays a role in the regulation of phosphate uptake.</text>
</comment>
<keyword evidence="5" id="KW-1185">Reference proteome</keyword>